<dbReference type="GO" id="GO:0005829">
    <property type="term" value="C:cytosol"/>
    <property type="evidence" value="ECO:0007669"/>
    <property type="project" value="TreeGrafter"/>
</dbReference>
<evidence type="ECO:0000256" key="1">
    <source>
        <dbReference type="ARBA" id="ARBA00001947"/>
    </source>
</evidence>
<evidence type="ECO:0000256" key="3">
    <source>
        <dbReference type="ARBA" id="ARBA00012784"/>
    </source>
</evidence>
<dbReference type="GO" id="GO:0004000">
    <property type="term" value="F:adenosine deaminase activity"/>
    <property type="evidence" value="ECO:0007669"/>
    <property type="project" value="TreeGrafter"/>
</dbReference>
<evidence type="ECO:0000256" key="6">
    <source>
        <dbReference type="ARBA" id="ARBA00022833"/>
    </source>
</evidence>
<reference evidence="8 9" key="1">
    <citation type="submission" date="2020-08" db="EMBL/GenBank/DDBJ databases">
        <title>Genomic Encyclopedia of Type Strains, Phase III (KMG-III): the genomes of soil and plant-associated and newly described type strains.</title>
        <authorList>
            <person name="Whitman W."/>
        </authorList>
    </citation>
    <scope>NUCLEOTIDE SEQUENCE [LARGE SCALE GENOMIC DNA]</scope>
    <source>
        <strain evidence="8 9">CECT 8577</strain>
    </source>
</reference>
<dbReference type="RefSeq" id="WP_183652015.1">
    <property type="nucleotide sequence ID" value="NZ_JACHWU010000002.1"/>
</dbReference>
<keyword evidence="5 8" id="KW-0378">Hydrolase</keyword>
<evidence type="ECO:0000256" key="2">
    <source>
        <dbReference type="ARBA" id="ARBA00006676"/>
    </source>
</evidence>
<evidence type="ECO:0000313" key="8">
    <source>
        <dbReference type="EMBL" id="MBB3050960.1"/>
    </source>
</evidence>
<dbReference type="Proteomes" id="UP000550714">
    <property type="component" value="Unassembled WGS sequence"/>
</dbReference>
<dbReference type="GO" id="GO:0043103">
    <property type="term" value="P:hypoxanthine salvage"/>
    <property type="evidence" value="ECO:0007669"/>
    <property type="project" value="TreeGrafter"/>
</dbReference>
<dbReference type="Gene3D" id="3.20.20.140">
    <property type="entry name" value="Metal-dependent hydrolases"/>
    <property type="match status" value="1"/>
</dbReference>
<dbReference type="InterPro" id="IPR001365">
    <property type="entry name" value="A_deaminase_dom"/>
</dbReference>
<dbReference type="Pfam" id="PF00962">
    <property type="entry name" value="A_deaminase"/>
    <property type="match status" value="1"/>
</dbReference>
<accession>A0A839S1N3</accession>
<evidence type="ECO:0000256" key="4">
    <source>
        <dbReference type="ARBA" id="ARBA00022723"/>
    </source>
</evidence>
<evidence type="ECO:0000313" key="9">
    <source>
        <dbReference type="Proteomes" id="UP000550714"/>
    </source>
</evidence>
<comment type="cofactor">
    <cofactor evidence="1">
        <name>Zn(2+)</name>
        <dbReference type="ChEBI" id="CHEBI:29105"/>
    </cofactor>
</comment>
<name>A0A839S1N3_9PSEU</name>
<dbReference type="SUPFAM" id="SSF51556">
    <property type="entry name" value="Metallo-dependent hydrolases"/>
    <property type="match status" value="1"/>
</dbReference>
<comment type="caution">
    <text evidence="8">The sequence shown here is derived from an EMBL/GenBank/DDBJ whole genome shotgun (WGS) entry which is preliminary data.</text>
</comment>
<sequence length="320" mass="33933">MPAAPLSSSRSLSAGPMVDLHRHLEGSIRPSTAYRLAARAGARPSRSEFVAGCEGDLLPYLAKIDNAATLATTLDDWWWITREALADACDDGLTAVELRFSPQFIAARTGLDAGAVIDTVTGAAAGHGLPIDVGLIGIVVRDEGPESAERQMRRILRRADRLVGVDLAGDEAGFPVAQFAPAFRPAHDAGLPVTVHAGEAAGPDSVWNAVRHLGPARIGHGVRAAEDPRLLDHLVARGITLEVAVTSNVQTGAAQDRRRHQLASLVAADVPVALCTDNPSVSNTRLSREFDIARELVGAEAVERIRRHGFTARFGRSARG</sequence>
<proteinExistence type="inferred from homology"/>
<organism evidence="8 9">
    <name type="scientific">Prauserella isguenensis</name>
    <dbReference type="NCBI Taxonomy" id="1470180"/>
    <lineage>
        <taxon>Bacteria</taxon>
        <taxon>Bacillati</taxon>
        <taxon>Actinomycetota</taxon>
        <taxon>Actinomycetes</taxon>
        <taxon>Pseudonocardiales</taxon>
        <taxon>Pseudonocardiaceae</taxon>
        <taxon>Prauserella</taxon>
    </lineage>
</organism>
<evidence type="ECO:0000259" key="7">
    <source>
        <dbReference type="Pfam" id="PF00962"/>
    </source>
</evidence>
<dbReference type="InterPro" id="IPR032466">
    <property type="entry name" value="Metal_Hydrolase"/>
</dbReference>
<dbReference type="EC" id="3.5.4.4" evidence="3"/>
<dbReference type="EMBL" id="JACHWU010000002">
    <property type="protein sequence ID" value="MBB3050960.1"/>
    <property type="molecule type" value="Genomic_DNA"/>
</dbReference>
<dbReference type="NCBIfam" id="TIGR01430">
    <property type="entry name" value="aden_deam"/>
    <property type="match status" value="1"/>
</dbReference>
<dbReference type="GO" id="GO:0006154">
    <property type="term" value="P:adenosine catabolic process"/>
    <property type="evidence" value="ECO:0007669"/>
    <property type="project" value="TreeGrafter"/>
</dbReference>
<evidence type="ECO:0000256" key="5">
    <source>
        <dbReference type="ARBA" id="ARBA00022801"/>
    </source>
</evidence>
<dbReference type="PANTHER" id="PTHR11409">
    <property type="entry name" value="ADENOSINE DEAMINASE"/>
    <property type="match status" value="1"/>
</dbReference>
<feature type="domain" description="Adenosine deaminase" evidence="7">
    <location>
        <begin position="16"/>
        <end position="300"/>
    </location>
</feature>
<keyword evidence="4" id="KW-0479">Metal-binding</keyword>
<dbReference type="InterPro" id="IPR006330">
    <property type="entry name" value="Ado/ade_deaminase"/>
</dbReference>
<dbReference type="PANTHER" id="PTHR11409:SF43">
    <property type="entry name" value="ADENOSINE DEAMINASE"/>
    <property type="match status" value="1"/>
</dbReference>
<gene>
    <name evidence="8" type="ORF">FHS23_001983</name>
</gene>
<dbReference type="GO" id="GO:0046872">
    <property type="term" value="F:metal ion binding"/>
    <property type="evidence" value="ECO:0007669"/>
    <property type="project" value="UniProtKB-KW"/>
</dbReference>
<protein>
    <recommendedName>
        <fullName evidence="3">adenosine deaminase</fullName>
        <ecNumber evidence="3">3.5.4.4</ecNumber>
    </recommendedName>
</protein>
<keyword evidence="6" id="KW-0862">Zinc</keyword>
<dbReference type="GO" id="GO:0046103">
    <property type="term" value="P:inosine biosynthetic process"/>
    <property type="evidence" value="ECO:0007669"/>
    <property type="project" value="TreeGrafter"/>
</dbReference>
<comment type="similarity">
    <text evidence="2">Belongs to the metallo-dependent hydrolases superfamily. Adenosine and AMP deaminases family.</text>
</comment>
<keyword evidence="9" id="KW-1185">Reference proteome</keyword>
<dbReference type="AlphaFoldDB" id="A0A839S1N3"/>